<dbReference type="Proteomes" id="UP001363151">
    <property type="component" value="Unassembled WGS sequence"/>
</dbReference>
<evidence type="ECO:0000313" key="2">
    <source>
        <dbReference type="Proteomes" id="UP001363151"/>
    </source>
</evidence>
<sequence>MSVVGGGPDAMGCCGNYETLPELCGSIDAAGADAPIDYEGEIEVYEPEREVPEAWIAATAGATKALADGAGAAAGNASIVAKAGAAGAWRAALRASVSLLVGHGAAKPAAAAPPRHVGHDAKETQRELSARLGRHVSMVETQEKMLHIGTNESGCVSEADIAELVDRERKKPLRRRARITLARSLVPSNVRLLYNSMRCPKEVYAATVVADRDVLVAPLPKPADVDWASLVLLDPPSFSRALDTLTNAMLTQTTHAAHATLGLGDHAPGRNSLLMYLAQQGDVDQVRDIFATRPIVRSIVDLRNTLGYAAIDYALANDHQEVYDIFLSYHREHLAHHSINSKLRHNLDNGGSRFAARGGRWELRE</sequence>
<comment type="caution">
    <text evidence="1">The sequence shown here is derived from an EMBL/GenBank/DDBJ whole genome shotgun (WGS) entry which is preliminary data.</text>
</comment>
<keyword evidence="2" id="KW-1185">Reference proteome</keyword>
<dbReference type="EMBL" id="JBBJCI010000367">
    <property type="protein sequence ID" value="KAK7232573.1"/>
    <property type="molecule type" value="Genomic_DNA"/>
</dbReference>
<reference evidence="1 2" key="1">
    <citation type="submission" date="2024-03" db="EMBL/GenBank/DDBJ databases">
        <title>Aureococcus anophagefferens CCMP1851 and Kratosvirus quantuckense: Draft genome of a second virus-susceptible host strain in the model system.</title>
        <authorList>
            <person name="Chase E."/>
            <person name="Truchon A.R."/>
            <person name="Schepens W."/>
            <person name="Wilhelm S.W."/>
        </authorList>
    </citation>
    <scope>NUCLEOTIDE SEQUENCE [LARGE SCALE GENOMIC DNA]</scope>
    <source>
        <strain evidence="1 2">CCMP1851</strain>
    </source>
</reference>
<proteinExistence type="predicted"/>
<protein>
    <submittedName>
        <fullName evidence="1">Uncharacterized protein</fullName>
    </submittedName>
</protein>
<gene>
    <name evidence="1" type="ORF">SO694_00035047</name>
</gene>
<accession>A0ABR1FKI2</accession>
<name>A0ABR1FKI2_AURAN</name>
<organism evidence="1 2">
    <name type="scientific">Aureococcus anophagefferens</name>
    <name type="common">Harmful bloom alga</name>
    <dbReference type="NCBI Taxonomy" id="44056"/>
    <lineage>
        <taxon>Eukaryota</taxon>
        <taxon>Sar</taxon>
        <taxon>Stramenopiles</taxon>
        <taxon>Ochrophyta</taxon>
        <taxon>Pelagophyceae</taxon>
        <taxon>Pelagomonadales</taxon>
        <taxon>Pelagomonadaceae</taxon>
        <taxon>Aureococcus</taxon>
    </lineage>
</organism>
<evidence type="ECO:0000313" key="1">
    <source>
        <dbReference type="EMBL" id="KAK7232573.1"/>
    </source>
</evidence>